<keyword evidence="2" id="KW-1185">Reference proteome</keyword>
<dbReference type="EMBL" id="CP114413">
    <property type="protein sequence ID" value="WAZ23020.1"/>
    <property type="molecule type" value="Genomic_DNA"/>
</dbReference>
<organism evidence="1 2">
    <name type="scientific">Streptomyces cinnabarinus</name>
    <dbReference type="NCBI Taxonomy" id="67287"/>
    <lineage>
        <taxon>Bacteria</taxon>
        <taxon>Bacillati</taxon>
        <taxon>Actinomycetota</taxon>
        <taxon>Actinomycetes</taxon>
        <taxon>Kitasatosporales</taxon>
        <taxon>Streptomycetaceae</taxon>
        <taxon>Streptomyces</taxon>
    </lineage>
</organism>
<evidence type="ECO:0000313" key="2">
    <source>
        <dbReference type="Proteomes" id="UP001164439"/>
    </source>
</evidence>
<sequence>MREDVDYEWFETARWIPLTAHRLVGYARARTLGVRAAYRALAPLRAIGALVPELTAEAEAALPDEVPTVHDAVAVDPAYRVSEPGTPLLPLDLVSIAGRLGESVRHTWQRRITPYLFCRTRP</sequence>
<protein>
    <submittedName>
        <fullName evidence="1">Uncharacterized protein</fullName>
    </submittedName>
</protein>
<dbReference type="RefSeq" id="WP_269660606.1">
    <property type="nucleotide sequence ID" value="NZ_CP114413.1"/>
</dbReference>
<reference evidence="1" key="1">
    <citation type="submission" date="2022-12" db="EMBL/GenBank/DDBJ databases">
        <authorList>
            <person name="Ruckert C."/>
            <person name="Busche T."/>
            <person name="Kalinowski J."/>
            <person name="Wittmann C."/>
        </authorList>
    </citation>
    <scope>NUCLEOTIDE SEQUENCE</scope>
    <source>
        <strain evidence="1">DSM 40467</strain>
    </source>
</reference>
<proteinExistence type="predicted"/>
<name>A0ABY7KH80_9ACTN</name>
<gene>
    <name evidence="1" type="ORF">STRCI_004332</name>
</gene>
<accession>A0ABY7KH80</accession>
<dbReference type="Proteomes" id="UP001164439">
    <property type="component" value="Chromosome"/>
</dbReference>
<evidence type="ECO:0000313" key="1">
    <source>
        <dbReference type="EMBL" id="WAZ23020.1"/>
    </source>
</evidence>